<dbReference type="EMBL" id="UINC01001303">
    <property type="protein sequence ID" value="SUZ77099.1"/>
    <property type="molecule type" value="Genomic_DNA"/>
</dbReference>
<evidence type="ECO:0008006" key="5">
    <source>
        <dbReference type="Google" id="ProtNLM"/>
    </source>
</evidence>
<dbReference type="InterPro" id="IPR036291">
    <property type="entry name" value="NAD(P)-bd_dom_sf"/>
</dbReference>
<dbReference type="PRINTS" id="PR00080">
    <property type="entry name" value="SDRFAMILY"/>
</dbReference>
<keyword evidence="2" id="KW-0560">Oxidoreductase</keyword>
<name>A0A381QFD5_9ZZZZ</name>
<dbReference type="InterPro" id="IPR002347">
    <property type="entry name" value="SDR_fam"/>
</dbReference>
<comment type="similarity">
    <text evidence="1">Belongs to the short-chain dehydrogenases/reductases (SDR) family.</text>
</comment>
<dbReference type="PANTHER" id="PTHR43477">
    <property type="entry name" value="DIHYDROANTICAPSIN 7-DEHYDROGENASE"/>
    <property type="match status" value="1"/>
</dbReference>
<evidence type="ECO:0000313" key="4">
    <source>
        <dbReference type="EMBL" id="SUZ77099.1"/>
    </source>
</evidence>
<dbReference type="PRINTS" id="PR00081">
    <property type="entry name" value="GDHRDH"/>
</dbReference>
<dbReference type="FunFam" id="3.40.50.720:FF:000084">
    <property type="entry name" value="Short-chain dehydrogenase reductase"/>
    <property type="match status" value="1"/>
</dbReference>
<dbReference type="PANTHER" id="PTHR43477:SF4">
    <property type="entry name" value="DEHYDROGENASE_REDUCTASE SDR FAMILY MEMBER 6"/>
    <property type="match status" value="1"/>
</dbReference>
<dbReference type="InterPro" id="IPR051122">
    <property type="entry name" value="SDR_DHRS6-like"/>
</dbReference>
<protein>
    <recommendedName>
        <fullName evidence="5">NAD(P)-dependent oxidoreductase</fullName>
    </recommendedName>
</protein>
<evidence type="ECO:0000256" key="1">
    <source>
        <dbReference type="ARBA" id="ARBA00006484"/>
    </source>
</evidence>
<dbReference type="GO" id="GO:0016491">
    <property type="term" value="F:oxidoreductase activity"/>
    <property type="evidence" value="ECO:0007669"/>
    <property type="project" value="UniProtKB-KW"/>
</dbReference>
<dbReference type="SUPFAM" id="SSF51735">
    <property type="entry name" value="NAD(P)-binding Rossmann-fold domains"/>
    <property type="match status" value="1"/>
</dbReference>
<reference evidence="4" key="1">
    <citation type="submission" date="2018-05" db="EMBL/GenBank/DDBJ databases">
        <authorList>
            <person name="Lanie J.A."/>
            <person name="Ng W.-L."/>
            <person name="Kazmierczak K.M."/>
            <person name="Andrzejewski T.M."/>
            <person name="Davidsen T.M."/>
            <person name="Wayne K.J."/>
            <person name="Tettelin H."/>
            <person name="Glass J.I."/>
            <person name="Rusch D."/>
            <person name="Podicherti R."/>
            <person name="Tsui H.-C.T."/>
            <person name="Winkler M.E."/>
        </authorList>
    </citation>
    <scope>NUCLEOTIDE SEQUENCE</scope>
</reference>
<dbReference type="Pfam" id="PF13561">
    <property type="entry name" value="adh_short_C2"/>
    <property type="match status" value="1"/>
</dbReference>
<keyword evidence="3" id="KW-0520">NAD</keyword>
<evidence type="ECO:0000256" key="3">
    <source>
        <dbReference type="ARBA" id="ARBA00023027"/>
    </source>
</evidence>
<dbReference type="PROSITE" id="PS00061">
    <property type="entry name" value="ADH_SHORT"/>
    <property type="match status" value="1"/>
</dbReference>
<dbReference type="Gene3D" id="3.40.50.720">
    <property type="entry name" value="NAD(P)-binding Rossmann-like Domain"/>
    <property type="match status" value="1"/>
</dbReference>
<gene>
    <name evidence="4" type="ORF">METZ01_LOCUS29953</name>
</gene>
<evidence type="ECO:0000256" key="2">
    <source>
        <dbReference type="ARBA" id="ARBA00023002"/>
    </source>
</evidence>
<dbReference type="InterPro" id="IPR020904">
    <property type="entry name" value="Sc_DH/Rdtase_CS"/>
</dbReference>
<dbReference type="AlphaFoldDB" id="A0A381QFD5"/>
<accession>A0A381QFD5</accession>
<sequence>MPGRLAGKTAVVTAAAQGIGEATARAFAAEEAQVWATDINTKKLSNLDNTHRIITRSCDVTDPESITALITETGAPDILFNCAGYVAIGTILDSTEEDWDFSFNLNVKSLFWMLRAYIPPMIANGGGSIVNMASLSSHLLGVPDRAAYTATKAAVIGITKSVAKDYLSDGIRVNAIAPATVETPSLEERIKASGNAEAARAAFIARQPMGRVGTPEEIAHLAVYLASDESSYTTGQVHVIDGAMSL</sequence>
<organism evidence="4">
    <name type="scientific">marine metagenome</name>
    <dbReference type="NCBI Taxonomy" id="408172"/>
    <lineage>
        <taxon>unclassified sequences</taxon>
        <taxon>metagenomes</taxon>
        <taxon>ecological metagenomes</taxon>
    </lineage>
</organism>
<proteinExistence type="inferred from homology"/>